<evidence type="ECO:0000313" key="3">
    <source>
        <dbReference type="Proteomes" id="UP000324705"/>
    </source>
</evidence>
<feature type="region of interest" description="Disordered" evidence="1">
    <location>
        <begin position="65"/>
        <end position="93"/>
    </location>
</feature>
<accession>A0A9R0SB99</accession>
<dbReference type="EMBL" id="LT934117">
    <property type="protein sequence ID" value="VAH91019.1"/>
    <property type="molecule type" value="Genomic_DNA"/>
</dbReference>
<sequence length="93" mass="10245">MCFSIPLDRRMHCFHQVRGVFMLASAKAHMLIRAHLKIWPLTSRRINTRINFDMVSDSVVAGSLGQPNGVPASSDPAGSFSFLSRKDNSGPDS</sequence>
<reference evidence="2 3" key="1">
    <citation type="submission" date="2017-09" db="EMBL/GenBank/DDBJ databases">
        <authorList>
            <consortium name="International Durum Wheat Genome Sequencing Consortium (IDWGSC)"/>
            <person name="Milanesi L."/>
        </authorList>
    </citation>
    <scope>NUCLEOTIDE SEQUENCE [LARGE SCALE GENOMIC DNA]</scope>
    <source>
        <strain evidence="3">cv. Svevo</strain>
    </source>
</reference>
<evidence type="ECO:0000313" key="2">
    <source>
        <dbReference type="EMBL" id="VAH91019.1"/>
    </source>
</evidence>
<dbReference type="Gramene" id="TRITD4Av1G081970.1">
    <property type="protein sequence ID" value="TRITD4Av1G081970.1"/>
    <property type="gene ID" value="TRITD4Av1G081970"/>
</dbReference>
<protein>
    <submittedName>
        <fullName evidence="2">Uncharacterized protein</fullName>
    </submittedName>
</protein>
<dbReference type="Proteomes" id="UP000324705">
    <property type="component" value="Chromosome 4A"/>
</dbReference>
<proteinExistence type="predicted"/>
<feature type="compositionally biased region" description="Basic and acidic residues" evidence="1">
    <location>
        <begin position="84"/>
        <end position="93"/>
    </location>
</feature>
<keyword evidence="3" id="KW-1185">Reference proteome</keyword>
<dbReference type="AlphaFoldDB" id="A0A9R0SB99"/>
<evidence type="ECO:0000256" key="1">
    <source>
        <dbReference type="SAM" id="MobiDB-lite"/>
    </source>
</evidence>
<name>A0A9R0SB99_TRITD</name>
<organism evidence="2 3">
    <name type="scientific">Triticum turgidum subsp. durum</name>
    <name type="common">Durum wheat</name>
    <name type="synonym">Triticum durum</name>
    <dbReference type="NCBI Taxonomy" id="4567"/>
    <lineage>
        <taxon>Eukaryota</taxon>
        <taxon>Viridiplantae</taxon>
        <taxon>Streptophyta</taxon>
        <taxon>Embryophyta</taxon>
        <taxon>Tracheophyta</taxon>
        <taxon>Spermatophyta</taxon>
        <taxon>Magnoliopsida</taxon>
        <taxon>Liliopsida</taxon>
        <taxon>Poales</taxon>
        <taxon>Poaceae</taxon>
        <taxon>BOP clade</taxon>
        <taxon>Pooideae</taxon>
        <taxon>Triticodae</taxon>
        <taxon>Triticeae</taxon>
        <taxon>Triticinae</taxon>
        <taxon>Triticum</taxon>
    </lineage>
</organism>
<gene>
    <name evidence="2" type="ORF">TRITD_4Av1G081970</name>
</gene>